<dbReference type="Ensembl" id="ENSTRUT00000078508.1">
    <property type="protein sequence ID" value="ENSTRUP00000077760.1"/>
    <property type="gene ID" value="ENSTRUG00000029685.1"/>
</dbReference>
<proteinExistence type="predicted"/>
<evidence type="ECO:0000313" key="4">
    <source>
        <dbReference type="Proteomes" id="UP000005226"/>
    </source>
</evidence>
<dbReference type="Gene3D" id="3.30.559.70">
    <property type="entry name" value="Choline/Carnitine o-acyltransferase, domain 2"/>
    <property type="match status" value="1"/>
</dbReference>
<dbReference type="Ensembl" id="ENSTRUT00000077639.1">
    <property type="protein sequence ID" value="ENSTRUP00000059579.1"/>
    <property type="gene ID" value="ENSTRUG00000030195.1"/>
</dbReference>
<name>A0A674MF20_TAKRU</name>
<reference evidence="3" key="2">
    <citation type="submission" date="2025-05" db="UniProtKB">
        <authorList>
            <consortium name="Ensembl"/>
        </authorList>
    </citation>
    <scope>IDENTIFICATION</scope>
</reference>
<dbReference type="AlphaFoldDB" id="A0A674MF20"/>
<evidence type="ECO:0000313" key="3">
    <source>
        <dbReference type="Ensembl" id="ENSTRUP00000059579.1"/>
    </source>
</evidence>
<evidence type="ECO:0000256" key="1">
    <source>
        <dbReference type="SAM" id="Phobius"/>
    </source>
</evidence>
<dbReference type="Ensembl" id="ENSTRUT00000072028.1">
    <property type="protein sequence ID" value="ENSTRUP00000061610.1"/>
    <property type="gene ID" value="ENSTRUG00000030485.1"/>
</dbReference>
<evidence type="ECO:0000259" key="2">
    <source>
        <dbReference type="Pfam" id="PF00755"/>
    </source>
</evidence>
<dbReference type="SUPFAM" id="SSF52777">
    <property type="entry name" value="CoA-dependent acyltransferases"/>
    <property type="match status" value="1"/>
</dbReference>
<keyword evidence="1" id="KW-0812">Transmembrane</keyword>
<dbReference type="InterPro" id="IPR039551">
    <property type="entry name" value="Cho/carn_acyl_trans"/>
</dbReference>
<protein>
    <recommendedName>
        <fullName evidence="2">Choline/carnitine acyltransferase domain-containing protein</fullName>
    </recommendedName>
</protein>
<dbReference type="Ensembl" id="ENSTRUT00000066315.1">
    <property type="protein sequence ID" value="ENSTRUP00000061319.1"/>
    <property type="gene ID" value="ENSTRUG00000030136.1"/>
</dbReference>
<dbReference type="InterPro" id="IPR042231">
    <property type="entry name" value="Cho/carn_acyl_trans_2"/>
</dbReference>
<sequence>MNNFLSGPWLDMRLKNRKSLLHFNVFALLPPDPKTEYNQQLVRATNLLCSTLRYMKTLRAGLLEPNVLHFQPYGAQMVDAYPLDMSQYHLILSTMLIIYISLLIILKVG</sequence>
<keyword evidence="4" id="KW-1185">Reference proteome</keyword>
<dbReference type="Ensembl" id="ENSTRUT00000067867.1">
    <property type="protein sequence ID" value="ENSTRUP00000069948.1"/>
    <property type="gene ID" value="ENSTRUG00000029017.1"/>
</dbReference>
<keyword evidence="1" id="KW-0472">Membrane</keyword>
<feature type="domain" description="Choline/carnitine acyltransferase" evidence="2">
    <location>
        <begin position="2"/>
        <end position="95"/>
    </location>
</feature>
<feature type="transmembrane region" description="Helical" evidence="1">
    <location>
        <begin position="87"/>
        <end position="106"/>
    </location>
</feature>
<reference evidence="3 4" key="1">
    <citation type="journal article" date="2011" name="Genome Biol. Evol.">
        <title>Integration of the genetic map and genome assembly of fugu facilitates insights into distinct features of genome evolution in teleosts and mammals.</title>
        <authorList>
            <person name="Kai W."/>
            <person name="Kikuchi K."/>
            <person name="Tohari S."/>
            <person name="Chew A.K."/>
            <person name="Tay A."/>
            <person name="Fujiwara A."/>
            <person name="Hosoya S."/>
            <person name="Suetake H."/>
            <person name="Naruse K."/>
            <person name="Brenner S."/>
            <person name="Suzuki Y."/>
            <person name="Venkatesh B."/>
        </authorList>
    </citation>
    <scope>NUCLEOTIDE SEQUENCE [LARGE SCALE GENOMIC DNA]</scope>
</reference>
<keyword evidence="1" id="KW-1133">Transmembrane helix</keyword>
<organism evidence="3 4">
    <name type="scientific">Takifugu rubripes</name>
    <name type="common">Japanese pufferfish</name>
    <name type="synonym">Fugu rubripes</name>
    <dbReference type="NCBI Taxonomy" id="31033"/>
    <lineage>
        <taxon>Eukaryota</taxon>
        <taxon>Metazoa</taxon>
        <taxon>Chordata</taxon>
        <taxon>Craniata</taxon>
        <taxon>Vertebrata</taxon>
        <taxon>Euteleostomi</taxon>
        <taxon>Actinopterygii</taxon>
        <taxon>Neopterygii</taxon>
        <taxon>Teleostei</taxon>
        <taxon>Neoteleostei</taxon>
        <taxon>Acanthomorphata</taxon>
        <taxon>Eupercaria</taxon>
        <taxon>Tetraodontiformes</taxon>
        <taxon>Tetradontoidea</taxon>
        <taxon>Tetraodontidae</taxon>
        <taxon>Takifugu</taxon>
    </lineage>
</organism>
<dbReference type="GeneTree" id="ENSGT00990000210264"/>
<dbReference type="Pfam" id="PF00755">
    <property type="entry name" value="Carn_acyltransf"/>
    <property type="match status" value="1"/>
</dbReference>
<dbReference type="Proteomes" id="UP000005226">
    <property type="component" value="Chromosome 20"/>
</dbReference>
<accession>A0A674MF20</accession>